<evidence type="ECO:0000313" key="10">
    <source>
        <dbReference type="Proteomes" id="UP000051249"/>
    </source>
</evidence>
<dbReference type="InterPro" id="IPR005917">
    <property type="entry name" value="Pmev_kinase_bact"/>
</dbReference>
<gene>
    <name evidence="9" type="ORF">IV88_GL000131</name>
</gene>
<comment type="caution">
    <text evidence="9">The sequence shown here is derived from an EMBL/GenBank/DDBJ whole genome shotgun (WGS) entry which is preliminary data.</text>
</comment>
<feature type="domain" description="GHMP kinase C-terminal" evidence="8">
    <location>
        <begin position="265"/>
        <end position="345"/>
    </location>
</feature>
<proteinExistence type="predicted"/>
<evidence type="ECO:0000259" key="7">
    <source>
        <dbReference type="Pfam" id="PF00288"/>
    </source>
</evidence>
<keyword evidence="3" id="KW-0808">Transferase</keyword>
<evidence type="ECO:0000313" key="9">
    <source>
        <dbReference type="EMBL" id="KRO26346.1"/>
    </source>
</evidence>
<evidence type="ECO:0000256" key="6">
    <source>
        <dbReference type="ARBA" id="ARBA00022840"/>
    </source>
</evidence>
<dbReference type="Gene3D" id="3.30.70.890">
    <property type="entry name" value="GHMP kinase, C-terminal domain"/>
    <property type="match status" value="1"/>
</dbReference>
<dbReference type="GO" id="GO:0004631">
    <property type="term" value="F:phosphomevalonate kinase activity"/>
    <property type="evidence" value="ECO:0007669"/>
    <property type="project" value="UniProtKB-EC"/>
</dbReference>
<evidence type="ECO:0000256" key="5">
    <source>
        <dbReference type="ARBA" id="ARBA00022777"/>
    </source>
</evidence>
<evidence type="ECO:0000256" key="1">
    <source>
        <dbReference type="ARBA" id="ARBA00005017"/>
    </source>
</evidence>
<dbReference type="SUPFAM" id="SSF54211">
    <property type="entry name" value="Ribosomal protein S5 domain 2-like"/>
    <property type="match status" value="1"/>
</dbReference>
<keyword evidence="5" id="KW-0418">Kinase</keyword>
<keyword evidence="6" id="KW-0067">ATP-binding</keyword>
<accession>A0A0R2NSX2</accession>
<organism evidence="9 10">
    <name type="scientific">Pediococcus argentinicus</name>
    <dbReference type="NCBI Taxonomy" id="480391"/>
    <lineage>
        <taxon>Bacteria</taxon>
        <taxon>Bacillati</taxon>
        <taxon>Bacillota</taxon>
        <taxon>Bacilli</taxon>
        <taxon>Lactobacillales</taxon>
        <taxon>Lactobacillaceae</taxon>
        <taxon>Pediococcus</taxon>
    </lineage>
</organism>
<dbReference type="NCBIfam" id="TIGR01220">
    <property type="entry name" value="Pmev_kin_Gr_pos"/>
    <property type="match status" value="1"/>
</dbReference>
<dbReference type="PRINTS" id="PR00959">
    <property type="entry name" value="MEVGALKINASE"/>
</dbReference>
<dbReference type="EC" id="2.7.4.2" evidence="2"/>
<comment type="pathway">
    <text evidence="1">Isoprenoid biosynthesis; isopentenyl diphosphate biosynthesis via mevalonate pathway; isopentenyl diphosphate from (R)-mevalonate: step 2/3.</text>
</comment>
<dbReference type="GO" id="GO:0005524">
    <property type="term" value="F:ATP binding"/>
    <property type="evidence" value="ECO:0007669"/>
    <property type="project" value="UniProtKB-KW"/>
</dbReference>
<evidence type="ECO:0000259" key="8">
    <source>
        <dbReference type="Pfam" id="PF08544"/>
    </source>
</evidence>
<evidence type="ECO:0000256" key="4">
    <source>
        <dbReference type="ARBA" id="ARBA00022741"/>
    </source>
</evidence>
<dbReference type="InterPro" id="IPR020568">
    <property type="entry name" value="Ribosomal_Su5_D2-typ_SF"/>
</dbReference>
<keyword evidence="10" id="KW-1185">Reference proteome</keyword>
<name>A0A0R2NSX2_9LACO</name>
<dbReference type="InterPro" id="IPR006204">
    <property type="entry name" value="GHMP_kinase_N_dom"/>
</dbReference>
<dbReference type="AlphaFoldDB" id="A0A0R2NSX2"/>
<dbReference type="Pfam" id="PF00288">
    <property type="entry name" value="GHMP_kinases_N"/>
    <property type="match status" value="1"/>
</dbReference>
<dbReference type="GO" id="GO:0019287">
    <property type="term" value="P:isopentenyl diphosphate biosynthetic process, mevalonate pathway"/>
    <property type="evidence" value="ECO:0007669"/>
    <property type="project" value="UniProtKB-UniPathway"/>
</dbReference>
<dbReference type="PATRIC" id="fig|480391.4.peg.133"/>
<dbReference type="Pfam" id="PF08544">
    <property type="entry name" value="GHMP_kinases_C"/>
    <property type="match status" value="1"/>
</dbReference>
<feature type="domain" description="GHMP kinase N-terminal" evidence="7">
    <location>
        <begin position="95"/>
        <end position="175"/>
    </location>
</feature>
<dbReference type="SUPFAM" id="SSF55060">
    <property type="entry name" value="GHMP Kinase, C-terminal domain"/>
    <property type="match status" value="1"/>
</dbReference>
<dbReference type="EMBL" id="JQCQ01000001">
    <property type="protein sequence ID" value="KRO26346.1"/>
    <property type="molecule type" value="Genomic_DNA"/>
</dbReference>
<dbReference type="Proteomes" id="UP000051249">
    <property type="component" value="Unassembled WGS sequence"/>
</dbReference>
<evidence type="ECO:0000256" key="2">
    <source>
        <dbReference type="ARBA" id="ARBA00012958"/>
    </source>
</evidence>
<dbReference type="PANTHER" id="PTHR31814">
    <property type="match status" value="1"/>
</dbReference>
<dbReference type="PANTHER" id="PTHR31814:SF2">
    <property type="entry name" value="PHOSPHOMEVALONATE KINASE"/>
    <property type="match status" value="1"/>
</dbReference>
<keyword evidence="4" id="KW-0547">Nucleotide-binding</keyword>
<dbReference type="InterPro" id="IPR014721">
    <property type="entry name" value="Ribsml_uS5_D2-typ_fold_subgr"/>
</dbReference>
<dbReference type="InterPro" id="IPR036554">
    <property type="entry name" value="GHMP_kinase_C_sf"/>
</dbReference>
<protein>
    <recommendedName>
        <fullName evidence="2">phosphomevalonate kinase</fullName>
        <ecNumber evidence="2">2.7.4.2</ecNumber>
    </recommendedName>
</protein>
<dbReference type="UniPathway" id="UPA00057">
    <property type="reaction ID" value="UER00099"/>
</dbReference>
<reference evidence="9 10" key="1">
    <citation type="journal article" date="2015" name="Genome Announc.">
        <title>Expanding the biotechnology potential of lactobacilli through comparative genomics of 213 strains and associated genera.</title>
        <authorList>
            <person name="Sun Z."/>
            <person name="Harris H.M."/>
            <person name="McCann A."/>
            <person name="Guo C."/>
            <person name="Argimon S."/>
            <person name="Zhang W."/>
            <person name="Yang X."/>
            <person name="Jeffery I.B."/>
            <person name="Cooney J.C."/>
            <person name="Kagawa T.F."/>
            <person name="Liu W."/>
            <person name="Song Y."/>
            <person name="Salvetti E."/>
            <person name="Wrobel A."/>
            <person name="Rasinkangas P."/>
            <person name="Parkhill J."/>
            <person name="Rea M.C."/>
            <person name="O'Sullivan O."/>
            <person name="Ritari J."/>
            <person name="Douillard F.P."/>
            <person name="Paul Ross R."/>
            <person name="Yang R."/>
            <person name="Briner A.E."/>
            <person name="Felis G.E."/>
            <person name="de Vos W.M."/>
            <person name="Barrangou R."/>
            <person name="Klaenhammer T.R."/>
            <person name="Caufield P.W."/>
            <person name="Cui Y."/>
            <person name="Zhang H."/>
            <person name="O'Toole P.W."/>
        </authorList>
    </citation>
    <scope>NUCLEOTIDE SEQUENCE [LARGE SCALE GENOMIC DNA]</scope>
    <source>
        <strain evidence="9 10">DSM 23026</strain>
    </source>
</reference>
<dbReference type="InterPro" id="IPR013750">
    <property type="entry name" value="GHMP_kinase_C_dom"/>
</dbReference>
<dbReference type="Gene3D" id="3.30.230.10">
    <property type="match status" value="1"/>
</dbReference>
<evidence type="ECO:0000256" key="3">
    <source>
        <dbReference type="ARBA" id="ARBA00022679"/>
    </source>
</evidence>
<sequence>MSTLLTEQAPGKLYIAGEYAIVEPGHTAIIVALNQFVTASIKTTTNQKGRIISEQYQNQILSWRRNKGQLVVDERDNPYHYILSAIAITEELAVAMGKKLLTFDLSINSDLDNPEGKKYGLGSSAAVTVATIKVLAKLYQIELNKKLLFKLAAIAHLEVQGNGSLGDVAASVYGGWIAYQSFNRDWLNSMRRTNDLKTILEADWPLLKIELLDAPKDLELLIGWTGSPASTSNLVDQVASTGYQKTKRYDDFLQKSEVCIQNIIKGFHNADLKTIQNGIIENRALLHELTDLSGVIIETPALVQLCSIADSFDGASKSSGAGGGDCGIVIINSLKPINDLLKKWVTAGIQPLKLDVHHITDYQI</sequence>
<dbReference type="InterPro" id="IPR035102">
    <property type="entry name" value="Phosphomevalonate_kinase"/>
</dbReference>